<proteinExistence type="predicted"/>
<gene>
    <name evidence="1" type="ORF">S03H2_68579</name>
</gene>
<reference evidence="1" key="1">
    <citation type="journal article" date="2014" name="Front. Microbiol.">
        <title>High frequency of phylogenetically diverse reductive dehalogenase-homologous genes in deep subseafloor sedimentary metagenomes.</title>
        <authorList>
            <person name="Kawai M."/>
            <person name="Futagami T."/>
            <person name="Toyoda A."/>
            <person name="Takaki Y."/>
            <person name="Nishi S."/>
            <person name="Hori S."/>
            <person name="Arai W."/>
            <person name="Tsubouchi T."/>
            <person name="Morono Y."/>
            <person name="Uchiyama I."/>
            <person name="Ito T."/>
            <person name="Fujiyama A."/>
            <person name="Inagaki F."/>
            <person name="Takami H."/>
        </authorList>
    </citation>
    <scope>NUCLEOTIDE SEQUENCE</scope>
    <source>
        <strain evidence="1">Expedition CK06-06</strain>
    </source>
</reference>
<dbReference type="InterPro" id="IPR006311">
    <property type="entry name" value="TAT_signal"/>
</dbReference>
<dbReference type="EMBL" id="BARU01045115">
    <property type="protein sequence ID" value="GAH84735.1"/>
    <property type="molecule type" value="Genomic_DNA"/>
</dbReference>
<evidence type="ECO:0000313" key="1">
    <source>
        <dbReference type="EMBL" id="GAH84735.1"/>
    </source>
</evidence>
<accession>X1JTJ1</accession>
<dbReference type="AlphaFoldDB" id="X1JTJ1"/>
<feature type="non-terminal residue" evidence="1">
    <location>
        <position position="110"/>
    </location>
</feature>
<dbReference type="PROSITE" id="PS51318">
    <property type="entry name" value="TAT"/>
    <property type="match status" value="1"/>
</dbReference>
<evidence type="ECO:0008006" key="2">
    <source>
        <dbReference type="Google" id="ProtNLM"/>
    </source>
</evidence>
<dbReference type="InterPro" id="IPR010869">
    <property type="entry name" value="DUF1501"/>
</dbReference>
<organism evidence="1">
    <name type="scientific">marine sediment metagenome</name>
    <dbReference type="NCBI Taxonomy" id="412755"/>
    <lineage>
        <taxon>unclassified sequences</taxon>
        <taxon>metagenomes</taxon>
        <taxon>ecological metagenomes</taxon>
    </lineage>
</organism>
<comment type="caution">
    <text evidence="1">The sequence shown here is derived from an EMBL/GenBank/DDBJ whole genome shotgun (WGS) entry which is preliminary data.</text>
</comment>
<protein>
    <recommendedName>
        <fullName evidence="2">DUF1501 domain-containing protein</fullName>
    </recommendedName>
</protein>
<dbReference type="Pfam" id="PF07394">
    <property type="entry name" value="DUF1501"/>
    <property type="match status" value="1"/>
</dbReference>
<name>X1JTJ1_9ZZZZ</name>
<sequence length="110" mass="11942">MSRALTTGALTRRDALKRMLLGAAGLALADGFGVWTCSAEQRAPARSVIQIWMWGGPSHLDTFDPKPDAGYDYCGPLDKAIPTNVDGIYISDQLPLLAQQADKYSIIRSM</sequence>